<name>A0A5C6CX75_9BACT</name>
<keyword evidence="2" id="KW-1185">Reference proteome</keyword>
<gene>
    <name evidence="1" type="ORF">Pla144_24030</name>
</gene>
<protein>
    <submittedName>
        <fullName evidence="1">Uncharacterized protein</fullName>
    </submittedName>
</protein>
<reference evidence="1 2" key="1">
    <citation type="submission" date="2019-02" db="EMBL/GenBank/DDBJ databases">
        <title>Deep-cultivation of Planctomycetes and their phenomic and genomic characterization uncovers novel biology.</title>
        <authorList>
            <person name="Wiegand S."/>
            <person name="Jogler M."/>
            <person name="Boedeker C."/>
            <person name="Pinto D."/>
            <person name="Vollmers J."/>
            <person name="Rivas-Marin E."/>
            <person name="Kohn T."/>
            <person name="Peeters S.H."/>
            <person name="Heuer A."/>
            <person name="Rast P."/>
            <person name="Oberbeckmann S."/>
            <person name="Bunk B."/>
            <person name="Jeske O."/>
            <person name="Meyerdierks A."/>
            <person name="Storesund J.E."/>
            <person name="Kallscheuer N."/>
            <person name="Luecker S."/>
            <person name="Lage O.M."/>
            <person name="Pohl T."/>
            <person name="Merkel B.J."/>
            <person name="Hornburger P."/>
            <person name="Mueller R.-W."/>
            <person name="Bruemmer F."/>
            <person name="Labrenz M."/>
            <person name="Spormann A.M."/>
            <person name="Op Den Camp H."/>
            <person name="Overmann J."/>
            <person name="Amann R."/>
            <person name="Jetten M.S.M."/>
            <person name="Mascher T."/>
            <person name="Medema M.H."/>
            <person name="Devos D.P."/>
            <person name="Kaster A.-K."/>
            <person name="Ovreas L."/>
            <person name="Rohde M."/>
            <person name="Galperin M.Y."/>
            <person name="Jogler C."/>
        </authorList>
    </citation>
    <scope>NUCLEOTIDE SEQUENCE [LARGE SCALE GENOMIC DNA]</scope>
    <source>
        <strain evidence="1 2">Pla144</strain>
    </source>
</reference>
<proteinExistence type="predicted"/>
<evidence type="ECO:0000313" key="2">
    <source>
        <dbReference type="Proteomes" id="UP000318437"/>
    </source>
</evidence>
<dbReference type="Proteomes" id="UP000318437">
    <property type="component" value="Unassembled WGS sequence"/>
</dbReference>
<dbReference type="EMBL" id="SJPS01000003">
    <property type="protein sequence ID" value="TWU27626.1"/>
    <property type="molecule type" value="Genomic_DNA"/>
</dbReference>
<dbReference type="RefSeq" id="WP_146450811.1">
    <property type="nucleotide sequence ID" value="NZ_SJPS01000003.1"/>
</dbReference>
<accession>A0A5C6CX75</accession>
<dbReference type="AlphaFoldDB" id="A0A5C6CX75"/>
<comment type="caution">
    <text evidence="1">The sequence shown here is derived from an EMBL/GenBank/DDBJ whole genome shotgun (WGS) entry which is preliminary data.</text>
</comment>
<sequence length="65" mass="6762">MSAFVIIDNDDGLVVAKVEEGQTGEQVAVANAGVLIDAGPFSSYEDAFDAMQLIPDPLDDLHGAV</sequence>
<organism evidence="1 2">
    <name type="scientific">Bythopirellula polymerisocia</name>
    <dbReference type="NCBI Taxonomy" id="2528003"/>
    <lineage>
        <taxon>Bacteria</taxon>
        <taxon>Pseudomonadati</taxon>
        <taxon>Planctomycetota</taxon>
        <taxon>Planctomycetia</taxon>
        <taxon>Pirellulales</taxon>
        <taxon>Lacipirellulaceae</taxon>
        <taxon>Bythopirellula</taxon>
    </lineage>
</organism>
<dbReference type="OrthoDB" id="285759at2"/>
<evidence type="ECO:0000313" key="1">
    <source>
        <dbReference type="EMBL" id="TWU27626.1"/>
    </source>
</evidence>